<dbReference type="OrthoDB" id="1442756at2"/>
<proteinExistence type="predicted"/>
<feature type="transmembrane region" description="Helical" evidence="1">
    <location>
        <begin position="136"/>
        <end position="154"/>
    </location>
</feature>
<evidence type="ECO:0000313" key="2">
    <source>
        <dbReference type="EMBL" id="RYU83847.1"/>
    </source>
</evidence>
<comment type="caution">
    <text evidence="2">The sequence shown here is derived from an EMBL/GenBank/DDBJ whole genome shotgun (WGS) entry which is preliminary data.</text>
</comment>
<evidence type="ECO:0000313" key="3">
    <source>
        <dbReference type="Proteomes" id="UP000294155"/>
    </source>
</evidence>
<evidence type="ECO:0000256" key="1">
    <source>
        <dbReference type="SAM" id="Phobius"/>
    </source>
</evidence>
<organism evidence="2 3">
    <name type="scientific">Hymenobacter persicinus</name>
    <dbReference type="NCBI Taxonomy" id="2025506"/>
    <lineage>
        <taxon>Bacteria</taxon>
        <taxon>Pseudomonadati</taxon>
        <taxon>Bacteroidota</taxon>
        <taxon>Cytophagia</taxon>
        <taxon>Cytophagales</taxon>
        <taxon>Hymenobacteraceae</taxon>
        <taxon>Hymenobacter</taxon>
    </lineage>
</organism>
<accession>A0A4V1ZB86</accession>
<reference evidence="2 3" key="1">
    <citation type="submission" date="2019-02" db="EMBL/GenBank/DDBJ databases">
        <title>Bacterial novel species isolated from soil.</title>
        <authorList>
            <person name="Jung H.-Y."/>
        </authorList>
    </citation>
    <scope>NUCLEOTIDE SEQUENCE [LARGE SCALE GENOMIC DNA]</scope>
    <source>
        <strain evidence="2 3">1-3-3-3</strain>
    </source>
</reference>
<keyword evidence="3" id="KW-1185">Reference proteome</keyword>
<keyword evidence="1" id="KW-0472">Membrane</keyword>
<dbReference type="RefSeq" id="WP_129919560.1">
    <property type="nucleotide sequence ID" value="NZ_SEWE01000003.1"/>
</dbReference>
<protein>
    <submittedName>
        <fullName evidence="2">Uncharacterized protein</fullName>
    </submittedName>
</protein>
<dbReference type="Proteomes" id="UP000294155">
    <property type="component" value="Unassembled WGS sequence"/>
</dbReference>
<gene>
    <name evidence="2" type="ORF">EWM57_02590</name>
</gene>
<keyword evidence="1" id="KW-0812">Transmembrane</keyword>
<feature type="transmembrane region" description="Helical" evidence="1">
    <location>
        <begin position="68"/>
        <end position="89"/>
    </location>
</feature>
<dbReference type="EMBL" id="SEWE01000003">
    <property type="protein sequence ID" value="RYU83847.1"/>
    <property type="molecule type" value="Genomic_DNA"/>
</dbReference>
<name>A0A4V1ZB86_9BACT</name>
<dbReference type="AlphaFoldDB" id="A0A4V1ZB86"/>
<sequence length="179" mass="20332">MGDFAMRAKHWQVFLLTLPVLVLMNLNIVGAELIGSLISAVAYCLYFIWFAFLGTALFPLLPRGAYYNLSWFIVDIILSALAFSALVILTDDRSFHGEGPMALVMLYAFFALLHGPWFLAVSLVSIEKQHDPEFGFYFGTLLCFLFWPVGVWFIQPRLNKVWKESRSREQQLGRAGIDG</sequence>
<feature type="transmembrane region" description="Helical" evidence="1">
    <location>
        <begin position="101"/>
        <end position="124"/>
    </location>
</feature>
<feature type="transmembrane region" description="Helical" evidence="1">
    <location>
        <begin position="40"/>
        <end position="61"/>
    </location>
</feature>
<keyword evidence="1" id="KW-1133">Transmembrane helix</keyword>